<keyword evidence="2" id="KW-1185">Reference proteome</keyword>
<organism evidence="1 2">
    <name type="scientific">Synaphobranchus kaupii</name>
    <name type="common">Kaup's arrowtooth eel</name>
    <dbReference type="NCBI Taxonomy" id="118154"/>
    <lineage>
        <taxon>Eukaryota</taxon>
        <taxon>Metazoa</taxon>
        <taxon>Chordata</taxon>
        <taxon>Craniata</taxon>
        <taxon>Vertebrata</taxon>
        <taxon>Euteleostomi</taxon>
        <taxon>Actinopterygii</taxon>
        <taxon>Neopterygii</taxon>
        <taxon>Teleostei</taxon>
        <taxon>Anguilliformes</taxon>
        <taxon>Synaphobranchidae</taxon>
        <taxon>Synaphobranchus</taxon>
    </lineage>
</organism>
<dbReference type="Proteomes" id="UP001152622">
    <property type="component" value="Chromosome 5"/>
</dbReference>
<name>A0A9Q1FH29_SYNKA</name>
<evidence type="ECO:0000313" key="2">
    <source>
        <dbReference type="Proteomes" id="UP001152622"/>
    </source>
</evidence>
<comment type="caution">
    <text evidence="1">The sequence shown here is derived from an EMBL/GenBank/DDBJ whole genome shotgun (WGS) entry which is preliminary data.</text>
</comment>
<proteinExistence type="predicted"/>
<reference evidence="1" key="1">
    <citation type="journal article" date="2023" name="Science">
        <title>Genome structures resolve the early diversification of teleost fishes.</title>
        <authorList>
            <person name="Parey E."/>
            <person name="Louis A."/>
            <person name="Montfort J."/>
            <person name="Bouchez O."/>
            <person name="Roques C."/>
            <person name="Iampietro C."/>
            <person name="Lluch J."/>
            <person name="Castinel A."/>
            <person name="Donnadieu C."/>
            <person name="Desvignes T."/>
            <person name="Floi Bucao C."/>
            <person name="Jouanno E."/>
            <person name="Wen M."/>
            <person name="Mejri S."/>
            <person name="Dirks R."/>
            <person name="Jansen H."/>
            <person name="Henkel C."/>
            <person name="Chen W.J."/>
            <person name="Zahm M."/>
            <person name="Cabau C."/>
            <person name="Klopp C."/>
            <person name="Thompson A.W."/>
            <person name="Robinson-Rechavi M."/>
            <person name="Braasch I."/>
            <person name="Lecointre G."/>
            <person name="Bobe J."/>
            <person name="Postlethwait J.H."/>
            <person name="Berthelot C."/>
            <person name="Roest Crollius H."/>
            <person name="Guiguen Y."/>
        </authorList>
    </citation>
    <scope>NUCLEOTIDE SEQUENCE</scope>
    <source>
        <strain evidence="1">WJC10195</strain>
    </source>
</reference>
<sequence>MKHLFPGRRSAQIWSPTLSKAMEQISNKNFQGVKHILIHTGTNDLTGHNKNIPHMLKEIAMKATREFPAARAQAFLEAPDPPYHSTVHPSRLHRDMIISCSNNIIHLSHHLRETAMPL</sequence>
<protein>
    <submittedName>
        <fullName evidence="1">Uncharacterized protein</fullName>
    </submittedName>
</protein>
<accession>A0A9Q1FH29</accession>
<evidence type="ECO:0000313" key="1">
    <source>
        <dbReference type="EMBL" id="KAJ8358746.1"/>
    </source>
</evidence>
<dbReference type="EMBL" id="JAINUF010000005">
    <property type="protein sequence ID" value="KAJ8358746.1"/>
    <property type="molecule type" value="Genomic_DNA"/>
</dbReference>
<dbReference type="OrthoDB" id="10056446at2759"/>
<gene>
    <name evidence="1" type="ORF">SKAU_G00152710</name>
</gene>
<dbReference type="AlphaFoldDB" id="A0A9Q1FH29"/>